<feature type="compositionally biased region" description="Polar residues" evidence="1">
    <location>
        <begin position="1"/>
        <end position="12"/>
    </location>
</feature>
<gene>
    <name evidence="2" type="ORF">D623_10009476</name>
</gene>
<name>S7MPJ7_MYOBR</name>
<dbReference type="EMBL" id="KE161975">
    <property type="protein sequence ID" value="EPQ06239.1"/>
    <property type="molecule type" value="Genomic_DNA"/>
</dbReference>
<dbReference type="AlphaFoldDB" id="S7MPJ7"/>
<protein>
    <submittedName>
        <fullName evidence="2">Uncharacterized protein</fullName>
    </submittedName>
</protein>
<proteinExistence type="predicted"/>
<reference evidence="2 3" key="1">
    <citation type="journal article" date="2013" name="Nat. Commun.">
        <title>Genome analysis reveals insights into physiology and longevity of the Brandt's bat Myotis brandtii.</title>
        <authorList>
            <person name="Seim I."/>
            <person name="Fang X."/>
            <person name="Xiong Z."/>
            <person name="Lobanov A.V."/>
            <person name="Huang Z."/>
            <person name="Ma S."/>
            <person name="Feng Y."/>
            <person name="Turanov A.A."/>
            <person name="Zhu Y."/>
            <person name="Lenz T.L."/>
            <person name="Gerashchenko M.V."/>
            <person name="Fan D."/>
            <person name="Hee Yim S."/>
            <person name="Yao X."/>
            <person name="Jordan D."/>
            <person name="Xiong Y."/>
            <person name="Ma Y."/>
            <person name="Lyapunov A.N."/>
            <person name="Chen G."/>
            <person name="Kulakova O.I."/>
            <person name="Sun Y."/>
            <person name="Lee S.G."/>
            <person name="Bronson R.T."/>
            <person name="Moskalev A.A."/>
            <person name="Sunyaev S.R."/>
            <person name="Zhang G."/>
            <person name="Krogh A."/>
            <person name="Wang J."/>
            <person name="Gladyshev V.N."/>
        </authorList>
    </citation>
    <scope>NUCLEOTIDE SEQUENCE [LARGE SCALE GENOMIC DNA]</scope>
</reference>
<accession>S7MPJ7</accession>
<sequence length="94" mass="9703">MNAATVSLNATPRGSPIPKLGNILHSTDQTDSSPSSLSGRAQNACSPLEAVSPSLWEQTGSSPKLEVSLNIFDAHDVPGTTLVAGTTFCQEVHG</sequence>
<feature type="compositionally biased region" description="Polar residues" evidence="1">
    <location>
        <begin position="24"/>
        <end position="44"/>
    </location>
</feature>
<evidence type="ECO:0000313" key="3">
    <source>
        <dbReference type="Proteomes" id="UP000052978"/>
    </source>
</evidence>
<feature type="region of interest" description="Disordered" evidence="1">
    <location>
        <begin position="1"/>
        <end position="44"/>
    </location>
</feature>
<evidence type="ECO:0000256" key="1">
    <source>
        <dbReference type="SAM" id="MobiDB-lite"/>
    </source>
</evidence>
<organism evidence="2 3">
    <name type="scientific">Myotis brandtii</name>
    <name type="common">Brandt's bat</name>
    <dbReference type="NCBI Taxonomy" id="109478"/>
    <lineage>
        <taxon>Eukaryota</taxon>
        <taxon>Metazoa</taxon>
        <taxon>Chordata</taxon>
        <taxon>Craniata</taxon>
        <taxon>Vertebrata</taxon>
        <taxon>Euteleostomi</taxon>
        <taxon>Mammalia</taxon>
        <taxon>Eutheria</taxon>
        <taxon>Laurasiatheria</taxon>
        <taxon>Chiroptera</taxon>
        <taxon>Yangochiroptera</taxon>
        <taxon>Vespertilionidae</taxon>
        <taxon>Myotis</taxon>
    </lineage>
</organism>
<dbReference type="Proteomes" id="UP000052978">
    <property type="component" value="Unassembled WGS sequence"/>
</dbReference>
<evidence type="ECO:0000313" key="2">
    <source>
        <dbReference type="EMBL" id="EPQ06239.1"/>
    </source>
</evidence>
<keyword evidence="3" id="KW-1185">Reference proteome</keyword>